<name>A0A5J4LCR1_9ACTN</name>
<feature type="domain" description="WYL" evidence="1">
    <location>
        <begin position="33"/>
        <end position="99"/>
    </location>
</feature>
<evidence type="ECO:0000313" key="3">
    <source>
        <dbReference type="Proteomes" id="UP000325598"/>
    </source>
</evidence>
<dbReference type="PROSITE" id="PS52050">
    <property type="entry name" value="WYL"/>
    <property type="match status" value="1"/>
</dbReference>
<dbReference type="RefSeq" id="WP_158101213.1">
    <property type="nucleotide sequence ID" value="NZ_BLAG01000004.1"/>
</dbReference>
<dbReference type="InterPro" id="IPR026881">
    <property type="entry name" value="WYL_dom"/>
</dbReference>
<dbReference type="EMBL" id="BLAG01000004">
    <property type="protein sequence ID" value="GES27865.1"/>
    <property type="molecule type" value="Genomic_DNA"/>
</dbReference>
<dbReference type="Pfam" id="PF13280">
    <property type="entry name" value="WYL"/>
    <property type="match status" value="1"/>
</dbReference>
<keyword evidence="3" id="KW-1185">Reference proteome</keyword>
<dbReference type="Proteomes" id="UP000325598">
    <property type="component" value="Unassembled WGS sequence"/>
</dbReference>
<comment type="caution">
    <text evidence="2">The sequence shown here is derived from an EMBL/GenBank/DDBJ whole genome shotgun (WGS) entry which is preliminary data.</text>
</comment>
<dbReference type="GeneID" id="96749738"/>
<sequence length="105" mass="11565">MTRTVTTIRRTIAAALGFGWSVARSALSRVFRLLTDLYRAIDSGGAVEIVYVKADGTESTRIVEPAELVVASTGAITVRGFDRLRGEDRTFRIDRIVDHRLVEVG</sequence>
<organism evidence="2 3">
    <name type="scientific">Streptomyces angustmyceticus</name>
    <dbReference type="NCBI Taxonomy" id="285578"/>
    <lineage>
        <taxon>Bacteria</taxon>
        <taxon>Bacillati</taxon>
        <taxon>Actinomycetota</taxon>
        <taxon>Actinomycetes</taxon>
        <taxon>Kitasatosporales</taxon>
        <taxon>Streptomycetaceae</taxon>
        <taxon>Streptomyces</taxon>
    </lineage>
</organism>
<proteinExistence type="predicted"/>
<protein>
    <recommendedName>
        <fullName evidence="1">WYL domain-containing protein</fullName>
    </recommendedName>
</protein>
<evidence type="ECO:0000313" key="2">
    <source>
        <dbReference type="EMBL" id="GES27865.1"/>
    </source>
</evidence>
<accession>A0A5J4LCR1</accession>
<reference evidence="2 3" key="1">
    <citation type="submission" date="2019-10" db="EMBL/GenBank/DDBJ databases">
        <title>Whole genome shotgun sequence of Streptomyces angustmyceticus NBRC 3934.</title>
        <authorList>
            <person name="Hosoyama A."/>
            <person name="Ichikawa N."/>
            <person name="Kimura A."/>
            <person name="Kitahashi Y."/>
            <person name="Komaki H."/>
            <person name="Uohara A."/>
        </authorList>
    </citation>
    <scope>NUCLEOTIDE SEQUENCE [LARGE SCALE GENOMIC DNA]</scope>
    <source>
        <strain evidence="2 3">NBRC 3934</strain>
    </source>
</reference>
<gene>
    <name evidence="2" type="ORF">San01_03520</name>
</gene>
<evidence type="ECO:0000259" key="1">
    <source>
        <dbReference type="Pfam" id="PF13280"/>
    </source>
</evidence>
<dbReference type="AlphaFoldDB" id="A0A5J4LCR1"/>